<sequence length="199" mass="22191">MYTLIGNPATRAFRVVWCLEELGLDYEIEPAAPGSPEAKAYNPSGKVPALKVGDDVIIDSVAICQFLADKHGALSFPAGTIERAKMDSWIHFAADELDHACWVWAKHDWIYPEGLKAENVKPACEVEFKKALEHMQTRLGDNAYVMGDELTIPDILIAQCLGWGQRMCKFEIPDGPIMDYLKRVRARPAFKKASKIAGR</sequence>
<feature type="domain" description="GST C-terminal" evidence="2">
    <location>
        <begin position="79"/>
        <end position="199"/>
    </location>
</feature>
<proteinExistence type="predicted"/>
<dbReference type="SUPFAM" id="SSF47616">
    <property type="entry name" value="GST C-terminal domain-like"/>
    <property type="match status" value="1"/>
</dbReference>
<gene>
    <name evidence="3" type="ORF">ENJ42_05970</name>
</gene>
<dbReference type="InterPro" id="IPR004045">
    <property type="entry name" value="Glutathione_S-Trfase_N"/>
</dbReference>
<dbReference type="Pfam" id="PF13409">
    <property type="entry name" value="GST_N_2"/>
    <property type="match status" value="1"/>
</dbReference>
<dbReference type="CDD" id="cd03046">
    <property type="entry name" value="GST_N_GTT1_like"/>
    <property type="match status" value="1"/>
</dbReference>
<dbReference type="PANTHER" id="PTHR44051:SF8">
    <property type="entry name" value="GLUTATHIONE S-TRANSFERASE GSTA"/>
    <property type="match status" value="1"/>
</dbReference>
<dbReference type="InterPro" id="IPR036249">
    <property type="entry name" value="Thioredoxin-like_sf"/>
</dbReference>
<dbReference type="InterPro" id="IPR036282">
    <property type="entry name" value="Glutathione-S-Trfase_C_sf"/>
</dbReference>
<accession>A0A7C5R0S3</accession>
<dbReference type="SFLD" id="SFLDG00358">
    <property type="entry name" value="Main_(cytGST)"/>
    <property type="match status" value="1"/>
</dbReference>
<dbReference type="InterPro" id="IPR004046">
    <property type="entry name" value="GST_C"/>
</dbReference>
<dbReference type="InterPro" id="IPR010987">
    <property type="entry name" value="Glutathione-S-Trfase_C-like"/>
</dbReference>
<reference evidence="3" key="1">
    <citation type="journal article" date="2020" name="mSystems">
        <title>Genome- and Community-Level Interaction Insights into Carbon Utilization and Element Cycling Functions of Hydrothermarchaeota in Hydrothermal Sediment.</title>
        <authorList>
            <person name="Zhou Z."/>
            <person name="Liu Y."/>
            <person name="Xu W."/>
            <person name="Pan J."/>
            <person name="Luo Z.H."/>
            <person name="Li M."/>
        </authorList>
    </citation>
    <scope>NUCLEOTIDE SEQUENCE [LARGE SCALE GENOMIC DNA]</scope>
    <source>
        <strain evidence="3">HyVt-485</strain>
    </source>
</reference>
<dbReference type="Gene3D" id="1.20.1050.10">
    <property type="match status" value="1"/>
</dbReference>
<dbReference type="InterPro" id="IPR040079">
    <property type="entry name" value="Glutathione_S-Trfase"/>
</dbReference>
<evidence type="ECO:0000259" key="1">
    <source>
        <dbReference type="PROSITE" id="PS50404"/>
    </source>
</evidence>
<dbReference type="AlphaFoldDB" id="A0A7C5R0S3"/>
<dbReference type="PROSITE" id="PS50404">
    <property type="entry name" value="GST_NTER"/>
    <property type="match status" value="1"/>
</dbReference>
<dbReference type="SFLD" id="SFLDS00019">
    <property type="entry name" value="Glutathione_Transferase_(cytos"/>
    <property type="match status" value="1"/>
</dbReference>
<dbReference type="EMBL" id="DRMJ01000305">
    <property type="protein sequence ID" value="HHL43144.1"/>
    <property type="molecule type" value="Genomic_DNA"/>
</dbReference>
<evidence type="ECO:0000313" key="3">
    <source>
        <dbReference type="EMBL" id="HHL43144.1"/>
    </source>
</evidence>
<protein>
    <submittedName>
        <fullName evidence="3">Glutathione S-transferase family protein</fullName>
    </submittedName>
</protein>
<dbReference type="Proteomes" id="UP000885830">
    <property type="component" value="Unassembled WGS sequence"/>
</dbReference>
<dbReference type="PROSITE" id="PS50405">
    <property type="entry name" value="GST_CTER"/>
    <property type="match status" value="1"/>
</dbReference>
<dbReference type="Pfam" id="PF00043">
    <property type="entry name" value="GST_C"/>
    <property type="match status" value="1"/>
</dbReference>
<organism evidence="3">
    <name type="scientific">Hellea balneolensis</name>
    <dbReference type="NCBI Taxonomy" id="287478"/>
    <lineage>
        <taxon>Bacteria</taxon>
        <taxon>Pseudomonadati</taxon>
        <taxon>Pseudomonadota</taxon>
        <taxon>Alphaproteobacteria</taxon>
        <taxon>Maricaulales</taxon>
        <taxon>Robiginitomaculaceae</taxon>
        <taxon>Hellea</taxon>
    </lineage>
</organism>
<dbReference type="PANTHER" id="PTHR44051">
    <property type="entry name" value="GLUTATHIONE S-TRANSFERASE-RELATED"/>
    <property type="match status" value="1"/>
</dbReference>
<evidence type="ECO:0000259" key="2">
    <source>
        <dbReference type="PROSITE" id="PS50405"/>
    </source>
</evidence>
<dbReference type="Gene3D" id="3.40.30.10">
    <property type="entry name" value="Glutaredoxin"/>
    <property type="match status" value="1"/>
</dbReference>
<name>A0A7C5R0S3_9PROT</name>
<dbReference type="SFLD" id="SFLDG01150">
    <property type="entry name" value="Main.1:_Beta-like"/>
    <property type="match status" value="1"/>
</dbReference>
<dbReference type="SUPFAM" id="SSF52833">
    <property type="entry name" value="Thioredoxin-like"/>
    <property type="match status" value="1"/>
</dbReference>
<feature type="domain" description="GST N-terminal" evidence="1">
    <location>
        <begin position="1"/>
        <end position="75"/>
    </location>
</feature>
<comment type="caution">
    <text evidence="3">The sequence shown here is derived from an EMBL/GenBank/DDBJ whole genome shotgun (WGS) entry which is preliminary data.</text>
</comment>